<reference evidence="1" key="3">
    <citation type="submission" date="2025-09" db="UniProtKB">
        <authorList>
            <consortium name="Ensembl"/>
        </authorList>
    </citation>
    <scope>IDENTIFICATION</scope>
</reference>
<evidence type="ECO:0000313" key="2">
    <source>
        <dbReference type="Proteomes" id="UP000694580"/>
    </source>
</evidence>
<keyword evidence="2" id="KW-1185">Reference proteome</keyword>
<name>A0AAY4AGQ1_9TELE</name>
<reference evidence="1 2" key="1">
    <citation type="submission" date="2020-06" db="EMBL/GenBank/DDBJ databases">
        <authorList>
            <consortium name="Wellcome Sanger Institute Data Sharing"/>
        </authorList>
    </citation>
    <scope>NUCLEOTIDE SEQUENCE [LARGE SCALE GENOMIC DNA]</scope>
</reference>
<organism evidence="1 2">
    <name type="scientific">Denticeps clupeoides</name>
    <name type="common">denticle herring</name>
    <dbReference type="NCBI Taxonomy" id="299321"/>
    <lineage>
        <taxon>Eukaryota</taxon>
        <taxon>Metazoa</taxon>
        <taxon>Chordata</taxon>
        <taxon>Craniata</taxon>
        <taxon>Vertebrata</taxon>
        <taxon>Euteleostomi</taxon>
        <taxon>Actinopterygii</taxon>
        <taxon>Neopterygii</taxon>
        <taxon>Teleostei</taxon>
        <taxon>Clupei</taxon>
        <taxon>Clupeiformes</taxon>
        <taxon>Denticipitoidei</taxon>
        <taxon>Denticipitidae</taxon>
        <taxon>Denticeps</taxon>
    </lineage>
</organism>
<evidence type="ECO:0000313" key="1">
    <source>
        <dbReference type="Ensembl" id="ENSDCDP00010008072.1"/>
    </source>
</evidence>
<accession>A0AAY4AGQ1</accession>
<sequence>APCPTSPSGNAQAAIGRLHTSDAALSPLISGVSELPGVKLMGNLCDICDVGFFLLFHLFAE</sequence>
<dbReference type="Ensembl" id="ENSDCDT00010008474.1">
    <property type="protein sequence ID" value="ENSDCDP00010008072.1"/>
    <property type="gene ID" value="ENSDCDG00010003629.1"/>
</dbReference>
<reference evidence="1" key="2">
    <citation type="submission" date="2025-08" db="UniProtKB">
        <authorList>
            <consortium name="Ensembl"/>
        </authorList>
    </citation>
    <scope>IDENTIFICATION</scope>
</reference>
<dbReference type="AlphaFoldDB" id="A0AAY4AGQ1"/>
<protein>
    <submittedName>
        <fullName evidence="1">Uncharacterized protein</fullName>
    </submittedName>
</protein>
<proteinExistence type="predicted"/>
<dbReference type="Proteomes" id="UP000694580">
    <property type="component" value="Chromosome 4"/>
</dbReference>